<dbReference type="Gene3D" id="3.40.50.2000">
    <property type="entry name" value="Glycogen Phosphorylase B"/>
    <property type="match status" value="2"/>
</dbReference>
<comment type="caution">
    <text evidence="2">The sequence shown here is derived from an EMBL/GenBank/DDBJ whole genome shotgun (WGS) entry which is preliminary data.</text>
</comment>
<dbReference type="Pfam" id="PF06722">
    <property type="entry name" value="EryCIII-like_C"/>
    <property type="match status" value="1"/>
</dbReference>
<dbReference type="Proteomes" id="UP000791080">
    <property type="component" value="Unassembled WGS sequence"/>
</dbReference>
<protein>
    <submittedName>
        <fullName evidence="2">N-glycosyltransferase</fullName>
    </submittedName>
</protein>
<accession>A0ABT1JMU3</accession>
<evidence type="ECO:0000313" key="3">
    <source>
        <dbReference type="Proteomes" id="UP000791080"/>
    </source>
</evidence>
<feature type="domain" description="Erythromycin biosynthesis protein CIII-like C-terminal" evidence="1">
    <location>
        <begin position="255"/>
        <end position="394"/>
    </location>
</feature>
<evidence type="ECO:0000259" key="1">
    <source>
        <dbReference type="Pfam" id="PF06722"/>
    </source>
</evidence>
<keyword evidence="3" id="KW-1185">Reference proteome</keyword>
<dbReference type="PANTHER" id="PTHR48050:SF13">
    <property type="entry name" value="STEROL 3-BETA-GLUCOSYLTRANSFERASE UGT80A2"/>
    <property type="match status" value="1"/>
</dbReference>
<dbReference type="EMBL" id="AUBJ02000001">
    <property type="protein sequence ID" value="MCP2333448.1"/>
    <property type="molecule type" value="Genomic_DNA"/>
</dbReference>
<evidence type="ECO:0000313" key="2">
    <source>
        <dbReference type="EMBL" id="MCP2333448.1"/>
    </source>
</evidence>
<dbReference type="InterPro" id="IPR002213">
    <property type="entry name" value="UDP_glucos_trans"/>
</dbReference>
<dbReference type="PANTHER" id="PTHR48050">
    <property type="entry name" value="STEROL 3-BETA-GLUCOSYLTRANSFERASE"/>
    <property type="match status" value="1"/>
</dbReference>
<proteinExistence type="predicted"/>
<sequence length="416" mass="43907">MRVLCSVTGSPSHARAMLPVASAVARAGHQVLAVVPAALTHVFAGENFPVRAVLGPIEDILRDQLASGELTLDQLTDATVMIREFVGGPQVTRNVGTILPIAREFRPDLVLRDGTECAGMLVAEALGVPQVSVPSGGGNLVDPVGLVDHLNRRRREIHLPEQGPDALYRHGRLDCVPHRYTFNTHDVPPAIAYRQPDTVADREALPSWVSELDPTRPLVFGAVGTALSMVLDAPPQPGLEDTPPMRDPAEGLRAIIEGLGRLDCAAIVSTGGVPLPDIPHPSNVHVVTGIAQPLLLQCADLFVTHGGYNSIRESLRAGVPMAVVPQFGDQPVNADRVAELGLGRHVVEQTADGVASACSDLLTDRTTTGTVRAAQREMLALPHVDQVVRRLEEIAAGAGQVHAADQADTAVGAGRG</sequence>
<gene>
    <name evidence="2" type="ORF">G443_003718</name>
</gene>
<dbReference type="CDD" id="cd03784">
    <property type="entry name" value="GT1_Gtf-like"/>
    <property type="match status" value="1"/>
</dbReference>
<organism evidence="2 3">
    <name type="scientific">Actinoalloteichus caeruleus DSM 43889</name>
    <dbReference type="NCBI Taxonomy" id="1120930"/>
    <lineage>
        <taxon>Bacteria</taxon>
        <taxon>Bacillati</taxon>
        <taxon>Actinomycetota</taxon>
        <taxon>Actinomycetes</taxon>
        <taxon>Pseudonocardiales</taxon>
        <taxon>Pseudonocardiaceae</taxon>
        <taxon>Actinoalloteichus</taxon>
        <taxon>Actinoalloteichus cyanogriseus</taxon>
    </lineage>
</organism>
<dbReference type="RefSeq" id="WP_081715541.1">
    <property type="nucleotide sequence ID" value="NZ_AUBJ02000001.1"/>
</dbReference>
<dbReference type="InterPro" id="IPR010610">
    <property type="entry name" value="EryCIII-like_C"/>
</dbReference>
<dbReference type="SUPFAM" id="SSF53756">
    <property type="entry name" value="UDP-Glycosyltransferase/glycogen phosphorylase"/>
    <property type="match status" value="1"/>
</dbReference>
<reference evidence="2 3" key="1">
    <citation type="submission" date="2022-06" db="EMBL/GenBank/DDBJ databases">
        <title>Genomic Encyclopedia of Type Strains, Phase I: the one thousand microbial genomes (KMG-I) project.</title>
        <authorList>
            <person name="Kyrpides N."/>
        </authorList>
    </citation>
    <scope>NUCLEOTIDE SEQUENCE [LARGE SCALE GENOMIC DNA]</scope>
    <source>
        <strain evidence="2 3">DSM 43889</strain>
    </source>
</reference>
<dbReference type="InterPro" id="IPR050426">
    <property type="entry name" value="Glycosyltransferase_28"/>
</dbReference>
<name>A0ABT1JMU3_ACTCY</name>